<sequence>MKKPDFQRLMDWRGAVSFGSVLIVALALSWWSLYSMAVEFYGVPKELAFGVSIAFDGAALFVADLASKYARTEDSGLAPKLATYAFVGTSVYLNVEHAALLNYGTPGKVLFGAPPVIAGVLFELYLRFVHRSEMRANGLVAKRMPVFGKVSWMIFPGKTFKGFKNVVFFRLNEVVTTVTGESLSRKRDKPVTPKKMSRNNRDKTDDKTVTKPVMTKSDTVVKEDVSVTPIVTKMTEIPRRDMTDDKQKSVSRLVKELWDDGTRDKAELRKIISDIKGRDIPANTITVALSRMSP</sequence>
<evidence type="ECO:0000256" key="2">
    <source>
        <dbReference type="SAM" id="Phobius"/>
    </source>
</evidence>
<dbReference type="EMBL" id="MH590597">
    <property type="protein sequence ID" value="AXH69560.1"/>
    <property type="molecule type" value="Genomic_DNA"/>
</dbReference>
<gene>
    <name evidence="3" type="primary">33</name>
    <name evidence="3" type="ORF">SEA_LUKECAGE_33</name>
</gene>
<evidence type="ECO:0000256" key="1">
    <source>
        <dbReference type="SAM" id="MobiDB-lite"/>
    </source>
</evidence>
<evidence type="ECO:0000313" key="3">
    <source>
        <dbReference type="EMBL" id="AXH69560.1"/>
    </source>
</evidence>
<keyword evidence="4" id="KW-1185">Reference proteome</keyword>
<proteinExistence type="predicted"/>
<evidence type="ECO:0000313" key="4">
    <source>
        <dbReference type="Proteomes" id="UP000259834"/>
    </source>
</evidence>
<dbReference type="Pfam" id="PF10935">
    <property type="entry name" value="DUF2637"/>
    <property type="match status" value="1"/>
</dbReference>
<feature type="region of interest" description="Disordered" evidence="1">
    <location>
        <begin position="182"/>
        <end position="209"/>
    </location>
</feature>
<organism evidence="3 4">
    <name type="scientific">Streptomyces phage LukeCage</name>
    <dbReference type="NCBI Taxonomy" id="2283304"/>
    <lineage>
        <taxon>Viruses</taxon>
        <taxon>Duplodnaviria</taxon>
        <taxon>Heunggongvirae</taxon>
        <taxon>Uroviricota</taxon>
        <taxon>Caudoviricetes</taxon>
        <taxon>Stanwilliamsviridae</taxon>
        <taxon>Boydwoodruffvirinae</taxon>
        <taxon>Karimacvirus</taxon>
        <taxon>Karimacvirus lukecage</taxon>
        <taxon>Streptomyces virus LukeCage</taxon>
    </lineage>
</organism>
<name>A0A345MG79_9CAUD</name>
<dbReference type="InterPro" id="IPR021235">
    <property type="entry name" value="DUF2637"/>
</dbReference>
<dbReference type="Proteomes" id="UP000259834">
    <property type="component" value="Segment"/>
</dbReference>
<accession>A0A345MG79</accession>
<keyword evidence="2" id="KW-0472">Membrane</keyword>
<evidence type="ECO:0008006" key="5">
    <source>
        <dbReference type="Google" id="ProtNLM"/>
    </source>
</evidence>
<feature type="transmembrane region" description="Helical" evidence="2">
    <location>
        <begin position="12"/>
        <end position="32"/>
    </location>
</feature>
<dbReference type="RefSeq" id="YP_009839958.1">
    <property type="nucleotide sequence ID" value="NC_048723.1"/>
</dbReference>
<keyword evidence="2" id="KW-0812">Transmembrane</keyword>
<reference evidence="3 4" key="1">
    <citation type="submission" date="2018-07" db="EMBL/GenBank/DDBJ databases">
        <authorList>
            <person name="Gillick B.D."/>
            <person name="Moore J."/>
            <person name="Davilla D."/>
            <person name="Asghedom D."/>
            <person name="Smith B.R."/>
            <person name="Klug H."/>
            <person name="Hughes L.E."/>
            <person name="Garlena R.A."/>
            <person name="Russell D.A."/>
            <person name="Pope W.H."/>
            <person name="Jacobs-Sera D."/>
            <person name="Hatfull G.F."/>
        </authorList>
    </citation>
    <scope>NUCLEOTIDE SEQUENCE [LARGE SCALE GENOMIC DNA]</scope>
</reference>
<dbReference type="GeneID" id="55610021"/>
<protein>
    <recommendedName>
        <fullName evidence="5">DUF2637 domain-containing protein</fullName>
    </recommendedName>
</protein>
<keyword evidence="2" id="KW-1133">Transmembrane helix</keyword>
<dbReference type="KEGG" id="vg:55610021"/>
<feature type="compositionally biased region" description="Basic and acidic residues" evidence="1">
    <location>
        <begin position="199"/>
        <end position="209"/>
    </location>
</feature>